<sequence>MDIANRETYGLLAVVLLLLIRQYPVDLAIQNFILRRMRRRRLRVRFLQSLQMLYLFYRNRRLQVARRPRRAWIFPRPQNWFQELLNNRALDHWWKENFRVSRATLEYICRLVGPAIVRQNTRMRDAVPVEKQVAVSLWRLATGECYRSCGLMIGLAKPTVVKCCHEFVEAICRLQDDFIKFPSTRAEISRKIEGFSEKSKVPNVVAAIDGSHIPIKAPKENHED</sequence>
<dbReference type="PANTHER" id="PTHR22930">
    <property type="match status" value="1"/>
</dbReference>
<reference evidence="2 3" key="1">
    <citation type="submission" date="2022-05" db="EMBL/GenBank/DDBJ databases">
        <authorList>
            <consortium name="Genoscope - CEA"/>
            <person name="William W."/>
        </authorList>
    </citation>
    <scope>NUCLEOTIDE SEQUENCE [LARGE SCALE GENOMIC DNA]</scope>
</reference>
<dbReference type="PANTHER" id="PTHR22930:SF85">
    <property type="entry name" value="GH03217P-RELATED"/>
    <property type="match status" value="1"/>
</dbReference>
<keyword evidence="3" id="KW-1185">Reference proteome</keyword>
<evidence type="ECO:0000256" key="1">
    <source>
        <dbReference type="SAM" id="Phobius"/>
    </source>
</evidence>
<comment type="caution">
    <text evidence="2">The sequence shown here is derived from an EMBL/GenBank/DDBJ whole genome shotgun (WGS) entry which is preliminary data.</text>
</comment>
<dbReference type="Proteomes" id="UP001159427">
    <property type="component" value="Unassembled WGS sequence"/>
</dbReference>
<keyword evidence="1" id="KW-0472">Membrane</keyword>
<organism evidence="2 3">
    <name type="scientific">Porites evermanni</name>
    <dbReference type="NCBI Taxonomy" id="104178"/>
    <lineage>
        <taxon>Eukaryota</taxon>
        <taxon>Metazoa</taxon>
        <taxon>Cnidaria</taxon>
        <taxon>Anthozoa</taxon>
        <taxon>Hexacorallia</taxon>
        <taxon>Scleractinia</taxon>
        <taxon>Fungiina</taxon>
        <taxon>Poritidae</taxon>
        <taxon>Porites</taxon>
    </lineage>
</organism>
<dbReference type="InterPro" id="IPR045249">
    <property type="entry name" value="HARBI1-like"/>
</dbReference>
<evidence type="ECO:0000313" key="2">
    <source>
        <dbReference type="EMBL" id="CAH3014084.1"/>
    </source>
</evidence>
<evidence type="ECO:0008006" key="4">
    <source>
        <dbReference type="Google" id="ProtNLM"/>
    </source>
</evidence>
<gene>
    <name evidence="2" type="ORF">PEVE_00037032</name>
</gene>
<accession>A0ABN8LGK4</accession>
<keyword evidence="1" id="KW-1133">Transmembrane helix</keyword>
<keyword evidence="1" id="KW-0812">Transmembrane</keyword>
<feature type="transmembrane region" description="Helical" evidence="1">
    <location>
        <begin position="12"/>
        <end position="34"/>
    </location>
</feature>
<name>A0ABN8LGK4_9CNID</name>
<protein>
    <recommendedName>
        <fullName evidence="4">DDE Tnp4 domain-containing protein</fullName>
    </recommendedName>
</protein>
<proteinExistence type="predicted"/>
<dbReference type="EMBL" id="CALNXI010000006">
    <property type="protein sequence ID" value="CAH3014084.1"/>
    <property type="molecule type" value="Genomic_DNA"/>
</dbReference>
<evidence type="ECO:0000313" key="3">
    <source>
        <dbReference type="Proteomes" id="UP001159427"/>
    </source>
</evidence>